<comment type="subcellular location">
    <subcellularLocation>
        <location evidence="1">Cell membrane</location>
        <topology evidence="1">Multi-pass membrane protein</topology>
    </subcellularLocation>
</comment>
<dbReference type="Gene3D" id="1.10.1760.20">
    <property type="match status" value="1"/>
</dbReference>
<evidence type="ECO:0000313" key="10">
    <source>
        <dbReference type="EMBL" id="WCG22083.1"/>
    </source>
</evidence>
<keyword evidence="4 8" id="KW-1003">Cell membrane</keyword>
<keyword evidence="7 8" id="KW-0472">Membrane</keyword>
<evidence type="ECO:0000256" key="4">
    <source>
        <dbReference type="ARBA" id="ARBA00022475"/>
    </source>
</evidence>
<feature type="transmembrane region" description="Helical" evidence="9">
    <location>
        <begin position="152"/>
        <end position="176"/>
    </location>
</feature>
<evidence type="ECO:0000256" key="7">
    <source>
        <dbReference type="ARBA" id="ARBA00023136"/>
    </source>
</evidence>
<name>A0AAF0BBX9_9ENTE</name>
<evidence type="ECO:0000313" key="11">
    <source>
        <dbReference type="Proteomes" id="UP001179600"/>
    </source>
</evidence>
<dbReference type="PIRSF" id="PIRSF037778">
    <property type="entry name" value="UCP037778_transp_RibU"/>
    <property type="match status" value="1"/>
</dbReference>
<evidence type="ECO:0000256" key="6">
    <source>
        <dbReference type="ARBA" id="ARBA00022989"/>
    </source>
</evidence>
<evidence type="ECO:0000256" key="1">
    <source>
        <dbReference type="ARBA" id="ARBA00004651"/>
    </source>
</evidence>
<dbReference type="GO" id="GO:0032217">
    <property type="term" value="F:riboflavin transmembrane transporter activity"/>
    <property type="evidence" value="ECO:0007669"/>
    <property type="project" value="UniProtKB-UniRule"/>
</dbReference>
<dbReference type="PANTHER" id="PTHR38438:SF1">
    <property type="entry name" value="RIBOFLAVIN TRANSPORTER RIBU"/>
    <property type="match status" value="1"/>
</dbReference>
<comment type="similarity">
    <text evidence="2 8">Belongs to the prokaryotic riboflavin transporter (P-RFT) (TC 2.A.87) family.</text>
</comment>
<dbReference type="InterPro" id="IPR024529">
    <property type="entry name" value="ECF_trnsprt_substrate-spec"/>
</dbReference>
<dbReference type="Proteomes" id="UP001179600">
    <property type="component" value="Chromosome"/>
</dbReference>
<reference evidence="10" key="1">
    <citation type="submission" date="2023-01" db="EMBL/GenBank/DDBJ databases">
        <title>Oxazolidinone resistance genes in florfenicol resistant enterococci from beef cattle and veal calves at slaughter.</title>
        <authorList>
            <person name="Biggel M."/>
        </authorList>
    </citation>
    <scope>NUCLEOTIDE SEQUENCE</scope>
    <source>
        <strain evidence="10">K204-1</strain>
    </source>
</reference>
<proteinExistence type="inferred from homology"/>
<dbReference type="EMBL" id="CP116507">
    <property type="protein sequence ID" value="WCG22083.1"/>
    <property type="molecule type" value="Genomic_DNA"/>
</dbReference>
<dbReference type="GO" id="GO:0005886">
    <property type="term" value="C:plasma membrane"/>
    <property type="evidence" value="ECO:0007669"/>
    <property type="project" value="UniProtKB-SubCell"/>
</dbReference>
<dbReference type="PANTHER" id="PTHR38438">
    <property type="entry name" value="RIBOFLAVIN TRANSPORTER RIBU"/>
    <property type="match status" value="1"/>
</dbReference>
<gene>
    <name evidence="10" type="ORF">PML95_06665</name>
</gene>
<evidence type="ECO:0000256" key="3">
    <source>
        <dbReference type="ARBA" id="ARBA00022448"/>
    </source>
</evidence>
<evidence type="ECO:0000256" key="8">
    <source>
        <dbReference type="PIRNR" id="PIRNR037778"/>
    </source>
</evidence>
<keyword evidence="5 9" id="KW-0812">Transmembrane</keyword>
<feature type="transmembrane region" description="Helical" evidence="9">
    <location>
        <begin position="12"/>
        <end position="33"/>
    </location>
</feature>
<protein>
    <recommendedName>
        <fullName evidence="8">Riboflavin transporter</fullName>
    </recommendedName>
</protein>
<accession>A0AAF0BBX9</accession>
<dbReference type="AlphaFoldDB" id="A0AAF0BBX9"/>
<sequence>MKNYRARKMVTVAMLASISFVIMFFAFPVVPLFPFMKVDFSEIPILIGAYLLGPGAAVAIAGLRSILHLLATGSDLSQVVGNFASFLAALAYVLPIYYITNRSKADTSRLGLGLVTGTTSMTVLMMLANYTFILPLYMKILNFDLGMSTMKYLVVGVLPFNVIKGIIVSTVFVLVYKKLIPWLILKQGFGNENQIIKK</sequence>
<organism evidence="10 11">
    <name type="scientific">Vagococcus lutrae</name>
    <dbReference type="NCBI Taxonomy" id="81947"/>
    <lineage>
        <taxon>Bacteria</taxon>
        <taxon>Bacillati</taxon>
        <taxon>Bacillota</taxon>
        <taxon>Bacilli</taxon>
        <taxon>Lactobacillales</taxon>
        <taxon>Enterococcaceae</taxon>
        <taxon>Vagococcus</taxon>
    </lineage>
</organism>
<feature type="transmembrane region" description="Helical" evidence="9">
    <location>
        <begin position="79"/>
        <end position="98"/>
    </location>
</feature>
<keyword evidence="6 9" id="KW-1133">Transmembrane helix</keyword>
<dbReference type="InterPro" id="IPR025720">
    <property type="entry name" value="RibU"/>
</dbReference>
<evidence type="ECO:0000256" key="9">
    <source>
        <dbReference type="SAM" id="Phobius"/>
    </source>
</evidence>
<feature type="transmembrane region" description="Helical" evidence="9">
    <location>
        <begin position="110"/>
        <end position="132"/>
    </location>
</feature>
<dbReference type="Pfam" id="PF12822">
    <property type="entry name" value="ECF_trnsprt"/>
    <property type="match status" value="1"/>
</dbReference>
<evidence type="ECO:0000256" key="5">
    <source>
        <dbReference type="ARBA" id="ARBA00022692"/>
    </source>
</evidence>
<feature type="transmembrane region" description="Helical" evidence="9">
    <location>
        <begin position="45"/>
        <end position="67"/>
    </location>
</feature>
<evidence type="ECO:0000256" key="2">
    <source>
        <dbReference type="ARBA" id="ARBA00005540"/>
    </source>
</evidence>
<dbReference type="RefSeq" id="WP_023605543.1">
    <property type="nucleotide sequence ID" value="NZ_BKBT01000018.1"/>
</dbReference>
<comment type="function">
    <text evidence="8">Probably a riboflavin-binding protein that interacts with the energy-coupling factor (ECF) ABC-transporter complex.</text>
</comment>
<keyword evidence="3 8" id="KW-0813">Transport</keyword>